<dbReference type="PROSITE" id="PS00844">
    <property type="entry name" value="DALA_DALA_LIGASE_2"/>
    <property type="match status" value="1"/>
</dbReference>
<dbReference type="EC" id="6.3.2.4" evidence="10"/>
<proteinExistence type="inferred from homology"/>
<feature type="active site" evidence="11">
    <location>
        <position position="23"/>
    </location>
</feature>
<comment type="subcellular location">
    <subcellularLocation>
        <location evidence="1 10">Cytoplasm</location>
    </subcellularLocation>
</comment>
<keyword evidence="6 13" id="KW-0067">ATP-binding</keyword>
<organism evidence="15">
    <name type="scientific">candidate division WOR-3 bacterium</name>
    <dbReference type="NCBI Taxonomy" id="2052148"/>
    <lineage>
        <taxon>Bacteria</taxon>
        <taxon>Bacteria division WOR-3</taxon>
    </lineage>
</organism>
<dbReference type="InterPro" id="IPR011127">
    <property type="entry name" value="Dala_Dala_lig_N"/>
</dbReference>
<feature type="domain" description="ATP-grasp" evidence="14">
    <location>
        <begin position="107"/>
        <end position="302"/>
    </location>
</feature>
<evidence type="ECO:0000259" key="14">
    <source>
        <dbReference type="PROSITE" id="PS50975"/>
    </source>
</evidence>
<feature type="binding site" evidence="12">
    <location>
        <position position="269"/>
    </location>
    <ligand>
        <name>Mg(2+)</name>
        <dbReference type="ChEBI" id="CHEBI:18420"/>
        <label>2</label>
    </ligand>
</feature>
<gene>
    <name evidence="10" type="primary">ddl</name>
    <name evidence="15" type="ORF">ENX68_01220</name>
</gene>
<dbReference type="AlphaFoldDB" id="A0A7V3VTU5"/>
<dbReference type="NCBIfam" id="NF002378">
    <property type="entry name" value="PRK01372.1"/>
    <property type="match status" value="1"/>
</dbReference>
<keyword evidence="4 10" id="KW-0436">Ligase</keyword>
<comment type="pathway">
    <text evidence="10">Cell wall biogenesis; peptidoglycan biosynthesis.</text>
</comment>
<dbReference type="PANTHER" id="PTHR23132:SF23">
    <property type="entry name" value="D-ALANINE--D-ALANINE LIGASE B"/>
    <property type="match status" value="1"/>
</dbReference>
<dbReference type="SUPFAM" id="SSF56059">
    <property type="entry name" value="Glutathione synthetase ATP-binding domain-like"/>
    <property type="match status" value="1"/>
</dbReference>
<dbReference type="UniPathway" id="UPA00219"/>
<protein>
    <recommendedName>
        <fullName evidence="10">D-alanine--D-alanine ligase</fullName>
        <ecNumber evidence="10">6.3.2.4</ecNumber>
    </recommendedName>
    <alternativeName>
        <fullName evidence="10">D-Ala-D-Ala ligase</fullName>
    </alternativeName>
    <alternativeName>
        <fullName evidence="10">D-alanylalanine synthetase</fullName>
    </alternativeName>
</protein>
<dbReference type="InterPro" id="IPR011761">
    <property type="entry name" value="ATP-grasp"/>
</dbReference>
<comment type="function">
    <text evidence="10">Cell wall formation.</text>
</comment>
<dbReference type="PROSITE" id="PS00843">
    <property type="entry name" value="DALA_DALA_LIGASE_1"/>
    <property type="match status" value="1"/>
</dbReference>
<keyword evidence="12" id="KW-0464">Manganese</keyword>
<reference evidence="15" key="1">
    <citation type="journal article" date="2020" name="mSystems">
        <title>Genome- and Community-Level Interaction Insights into Carbon Utilization and Element Cycling Functions of Hydrothermarchaeota in Hydrothermal Sediment.</title>
        <authorList>
            <person name="Zhou Z."/>
            <person name="Liu Y."/>
            <person name="Xu W."/>
            <person name="Pan J."/>
            <person name="Luo Z.H."/>
            <person name="Li M."/>
        </authorList>
    </citation>
    <scope>NUCLEOTIDE SEQUENCE [LARGE SCALE GENOMIC DNA]</scope>
    <source>
        <strain evidence="15">SpSt-961</strain>
    </source>
</reference>
<comment type="similarity">
    <text evidence="2 10">Belongs to the D-alanine--D-alanine ligase family.</text>
</comment>
<comment type="cofactor">
    <cofactor evidence="12">
        <name>Mg(2+)</name>
        <dbReference type="ChEBI" id="CHEBI:18420"/>
    </cofactor>
    <cofactor evidence="12">
        <name>Mn(2+)</name>
        <dbReference type="ChEBI" id="CHEBI:29035"/>
    </cofactor>
    <text evidence="12">Binds 2 magnesium or manganese ions per subunit.</text>
</comment>
<keyword evidence="5 13" id="KW-0547">Nucleotide-binding</keyword>
<keyword evidence="12" id="KW-0460">Magnesium</keyword>
<dbReference type="EMBL" id="DTOZ01000038">
    <property type="protein sequence ID" value="HGE77604.1"/>
    <property type="molecule type" value="Genomic_DNA"/>
</dbReference>
<dbReference type="GO" id="GO:0046872">
    <property type="term" value="F:metal ion binding"/>
    <property type="evidence" value="ECO:0007669"/>
    <property type="project" value="UniProtKB-KW"/>
</dbReference>
<evidence type="ECO:0000256" key="2">
    <source>
        <dbReference type="ARBA" id="ARBA00010871"/>
    </source>
</evidence>
<dbReference type="Gene3D" id="3.40.50.20">
    <property type="match status" value="1"/>
</dbReference>
<dbReference type="SUPFAM" id="SSF52440">
    <property type="entry name" value="PreATP-grasp domain"/>
    <property type="match status" value="1"/>
</dbReference>
<dbReference type="GO" id="GO:0008716">
    <property type="term" value="F:D-alanine-D-alanine ligase activity"/>
    <property type="evidence" value="ECO:0007669"/>
    <property type="project" value="UniProtKB-UniRule"/>
</dbReference>
<evidence type="ECO:0000256" key="4">
    <source>
        <dbReference type="ARBA" id="ARBA00022598"/>
    </source>
</evidence>
<evidence type="ECO:0000313" key="15">
    <source>
        <dbReference type="EMBL" id="HGE77604.1"/>
    </source>
</evidence>
<dbReference type="PIRSF" id="PIRSF039102">
    <property type="entry name" value="Ddl/VanB"/>
    <property type="match status" value="1"/>
</dbReference>
<feature type="binding site" evidence="12">
    <location>
        <position position="269"/>
    </location>
    <ligand>
        <name>Mg(2+)</name>
        <dbReference type="ChEBI" id="CHEBI:18420"/>
        <label>1</label>
    </ligand>
</feature>
<name>A0A7V3VTU5_UNCW3</name>
<dbReference type="InterPro" id="IPR016185">
    <property type="entry name" value="PreATP-grasp_dom_sf"/>
</dbReference>
<dbReference type="PROSITE" id="PS50975">
    <property type="entry name" value="ATP_GRASP"/>
    <property type="match status" value="1"/>
</dbReference>
<keyword evidence="9 10" id="KW-0961">Cell wall biogenesis/degradation</keyword>
<dbReference type="Pfam" id="PF01820">
    <property type="entry name" value="Dala_Dala_lig_N"/>
    <property type="match status" value="1"/>
</dbReference>
<comment type="catalytic activity">
    <reaction evidence="10">
        <text>2 D-alanine + ATP = D-alanyl-D-alanine + ADP + phosphate + H(+)</text>
        <dbReference type="Rhea" id="RHEA:11224"/>
        <dbReference type="ChEBI" id="CHEBI:15378"/>
        <dbReference type="ChEBI" id="CHEBI:30616"/>
        <dbReference type="ChEBI" id="CHEBI:43474"/>
        <dbReference type="ChEBI" id="CHEBI:57416"/>
        <dbReference type="ChEBI" id="CHEBI:57822"/>
        <dbReference type="ChEBI" id="CHEBI:456216"/>
        <dbReference type="EC" id="6.3.2.4"/>
    </reaction>
</comment>
<keyword evidence="8 10" id="KW-0573">Peptidoglycan synthesis</keyword>
<evidence type="ECO:0000256" key="11">
    <source>
        <dbReference type="PIRSR" id="PIRSR039102-1"/>
    </source>
</evidence>
<dbReference type="GO" id="GO:0005524">
    <property type="term" value="F:ATP binding"/>
    <property type="evidence" value="ECO:0007669"/>
    <property type="project" value="UniProtKB-UniRule"/>
</dbReference>
<evidence type="ECO:0000256" key="13">
    <source>
        <dbReference type="PROSITE-ProRule" id="PRU00409"/>
    </source>
</evidence>
<evidence type="ECO:0000256" key="3">
    <source>
        <dbReference type="ARBA" id="ARBA00022490"/>
    </source>
</evidence>
<feature type="binding site" evidence="12">
    <location>
        <position position="271"/>
    </location>
    <ligand>
        <name>Mg(2+)</name>
        <dbReference type="ChEBI" id="CHEBI:18420"/>
        <label>2</label>
    </ligand>
</feature>
<dbReference type="InterPro" id="IPR000291">
    <property type="entry name" value="D-Ala_lig_Van_CS"/>
</dbReference>
<dbReference type="GO" id="GO:0005737">
    <property type="term" value="C:cytoplasm"/>
    <property type="evidence" value="ECO:0007669"/>
    <property type="project" value="UniProtKB-SubCell"/>
</dbReference>
<evidence type="ECO:0000256" key="6">
    <source>
        <dbReference type="ARBA" id="ARBA00022840"/>
    </source>
</evidence>
<accession>A0A7V3VTU5</accession>
<dbReference type="Gene3D" id="3.30.1490.20">
    <property type="entry name" value="ATP-grasp fold, A domain"/>
    <property type="match status" value="1"/>
</dbReference>
<evidence type="ECO:0000256" key="9">
    <source>
        <dbReference type="ARBA" id="ARBA00023316"/>
    </source>
</evidence>
<keyword evidence="12" id="KW-0479">Metal-binding</keyword>
<evidence type="ECO:0000256" key="12">
    <source>
        <dbReference type="PIRSR" id="PIRSR039102-3"/>
    </source>
</evidence>
<dbReference type="InterPro" id="IPR005905">
    <property type="entry name" value="D_ala_D_ala"/>
</dbReference>
<dbReference type="GO" id="GO:0071555">
    <property type="term" value="P:cell wall organization"/>
    <property type="evidence" value="ECO:0007669"/>
    <property type="project" value="UniProtKB-KW"/>
</dbReference>
<evidence type="ECO:0000256" key="5">
    <source>
        <dbReference type="ARBA" id="ARBA00022741"/>
    </source>
</evidence>
<keyword evidence="7 10" id="KW-0133">Cell shape</keyword>
<evidence type="ECO:0000256" key="7">
    <source>
        <dbReference type="ARBA" id="ARBA00022960"/>
    </source>
</evidence>
<evidence type="ECO:0000256" key="8">
    <source>
        <dbReference type="ARBA" id="ARBA00022984"/>
    </source>
</evidence>
<dbReference type="GO" id="GO:0008360">
    <property type="term" value="P:regulation of cell shape"/>
    <property type="evidence" value="ECO:0007669"/>
    <property type="project" value="UniProtKB-KW"/>
</dbReference>
<feature type="active site" evidence="11">
    <location>
        <position position="148"/>
    </location>
</feature>
<keyword evidence="3 10" id="KW-0963">Cytoplasm</keyword>
<dbReference type="InterPro" id="IPR013815">
    <property type="entry name" value="ATP_grasp_subdomain_1"/>
</dbReference>
<sequence>MVNEREFLLRKTIGVLYGGWSSEREISIGSGQAVIESLKRQGFKVKGIDVDRNFVKRLKGIDIAFIALHGKPGEDGTVQGILEFLGIPYTGSGVVGSAIGMDKIISKYIFESRGIPTPDFYYKNEVDVDEIIEKLGLPLVIKPRTEGSSVGVYIVETKEELIKKIKVVAKRFPDIFFEKYIPGMMATCGILNEVPLPILEIIPKRHKFYDYKSKYTKGMTEYIIPARLPENKYKEAQNFALSAHQAIGAYGFSRVDFVFDLEYNPYVLEVNTIPGLLPESNLPLEARAIGLNYDELIFEILKTALIRIKKRN</sequence>
<dbReference type="HAMAP" id="MF_00047">
    <property type="entry name" value="Dala_Dala_lig"/>
    <property type="match status" value="1"/>
</dbReference>
<dbReference type="NCBIfam" id="TIGR01205">
    <property type="entry name" value="D_ala_D_alaTIGR"/>
    <property type="match status" value="1"/>
</dbReference>
<evidence type="ECO:0000256" key="1">
    <source>
        <dbReference type="ARBA" id="ARBA00004496"/>
    </source>
</evidence>
<evidence type="ECO:0000256" key="10">
    <source>
        <dbReference type="HAMAP-Rule" id="MF_00047"/>
    </source>
</evidence>
<comment type="caution">
    <text evidence="15">The sequence shown here is derived from an EMBL/GenBank/DDBJ whole genome shotgun (WGS) entry which is preliminary data.</text>
</comment>
<dbReference type="GO" id="GO:0009252">
    <property type="term" value="P:peptidoglycan biosynthetic process"/>
    <property type="evidence" value="ECO:0007669"/>
    <property type="project" value="UniProtKB-UniRule"/>
</dbReference>
<dbReference type="InterPro" id="IPR011095">
    <property type="entry name" value="Dala_Dala_lig_C"/>
</dbReference>
<dbReference type="Gene3D" id="3.30.470.20">
    <property type="entry name" value="ATP-grasp fold, B domain"/>
    <property type="match status" value="1"/>
</dbReference>
<dbReference type="Pfam" id="PF07478">
    <property type="entry name" value="Dala_Dala_lig_C"/>
    <property type="match status" value="1"/>
</dbReference>
<dbReference type="PANTHER" id="PTHR23132">
    <property type="entry name" value="D-ALANINE--D-ALANINE LIGASE"/>
    <property type="match status" value="1"/>
</dbReference>
<feature type="active site" evidence="11">
    <location>
        <position position="280"/>
    </location>
</feature>
<feature type="binding site" evidence="12">
    <location>
        <position position="256"/>
    </location>
    <ligand>
        <name>Mg(2+)</name>
        <dbReference type="ChEBI" id="CHEBI:18420"/>
        <label>1</label>
    </ligand>
</feature>